<dbReference type="SUPFAM" id="SSF48179">
    <property type="entry name" value="6-phosphogluconate dehydrogenase C-terminal domain-like"/>
    <property type="match status" value="1"/>
</dbReference>
<evidence type="ECO:0000256" key="3">
    <source>
        <dbReference type="ARBA" id="ARBA00012954"/>
    </source>
</evidence>
<dbReference type="Pfam" id="PF03721">
    <property type="entry name" value="UDPG_MGDP_dh_N"/>
    <property type="match status" value="1"/>
</dbReference>
<dbReference type="GO" id="GO:0003979">
    <property type="term" value="F:UDP-glucose 6-dehydrogenase activity"/>
    <property type="evidence" value="ECO:0007669"/>
    <property type="project" value="UniProtKB-EC"/>
</dbReference>
<evidence type="ECO:0000256" key="10">
    <source>
        <dbReference type="PIRSR" id="PIRSR500134-2"/>
    </source>
</evidence>
<feature type="active site" description="Nucleophile" evidence="9">
    <location>
        <position position="258"/>
    </location>
</feature>
<feature type="binding site" evidence="11">
    <location>
        <position position="86"/>
    </location>
    <ligand>
        <name>NAD(+)</name>
        <dbReference type="ChEBI" id="CHEBI:57540"/>
    </ligand>
</feature>
<dbReference type="InterPro" id="IPR036220">
    <property type="entry name" value="UDP-Glc/GDP-Man_DH_C_sf"/>
</dbReference>
<feature type="binding site" evidence="11">
    <location>
        <position position="153"/>
    </location>
    <ligand>
        <name>NAD(+)</name>
        <dbReference type="ChEBI" id="CHEBI:57540"/>
    </ligand>
</feature>
<sequence>MKIAVIGTGYVGLVSGVCFAEKGNHVICVDQDKQKVEKLQNRISPIFEPGIEELMDRNLKAGRLAFTSDLTQAIQQSELIIIAVGTPSLPNGEADLQYIEQAVMQIGQAMNGHKIVATKSTVPVGTNEHIQMILAMNTMETFDVVSIPEFLREGSAIQDTLHPDRIVIGLDNLDLTETLTELHRAFTDQIFVTSIRSAEMIKYASNAFLATKISFINEISNICEKVGADVTEVAKGMGQDRRIGASFLNAGIGYGGSCFPKDTDALIQIAGNVDYEFQLLKSVVEVNKSQRYKVITKLEGSLGRLSGKIIGIWGLSFKPNTDDIRYAPSIEIVETLLKAGARLKLYDPIAMEKFREHIDHPAIQWCESALEAATGADALCLLTDWDEFKTAPLSQLVFIMEQPILIDGRNVYSREQIEGTGIHYYSVGRPDQKHPTRHKAVV</sequence>
<organism evidence="13 14">
    <name type="scientific">Paenibacillus ferrarius</name>
    <dbReference type="NCBI Taxonomy" id="1469647"/>
    <lineage>
        <taxon>Bacteria</taxon>
        <taxon>Bacillati</taxon>
        <taxon>Bacillota</taxon>
        <taxon>Bacilli</taxon>
        <taxon>Bacillales</taxon>
        <taxon>Paenibacillaceae</taxon>
        <taxon>Paenibacillus</taxon>
    </lineage>
</organism>
<evidence type="ECO:0000313" key="13">
    <source>
        <dbReference type="EMBL" id="OPH57615.1"/>
    </source>
</evidence>
<evidence type="ECO:0000313" key="14">
    <source>
        <dbReference type="Proteomes" id="UP000190626"/>
    </source>
</evidence>
<dbReference type="SUPFAM" id="SSF51735">
    <property type="entry name" value="NAD(P)-binding Rossmann-fold domains"/>
    <property type="match status" value="1"/>
</dbReference>
<dbReference type="SUPFAM" id="SSF52413">
    <property type="entry name" value="UDP-glucose/GDP-mannose dehydrogenase C-terminal domain"/>
    <property type="match status" value="1"/>
</dbReference>
<evidence type="ECO:0000256" key="1">
    <source>
        <dbReference type="ARBA" id="ARBA00004701"/>
    </source>
</evidence>
<dbReference type="NCBIfam" id="TIGR03026">
    <property type="entry name" value="NDP-sugDHase"/>
    <property type="match status" value="1"/>
</dbReference>
<feature type="binding site" evidence="11">
    <location>
        <position position="35"/>
    </location>
    <ligand>
        <name>NAD(+)</name>
        <dbReference type="ChEBI" id="CHEBI:57540"/>
    </ligand>
</feature>
<dbReference type="PIRSF" id="PIRSF500134">
    <property type="entry name" value="UDPglc_DH_bac"/>
    <property type="match status" value="1"/>
</dbReference>
<gene>
    <name evidence="13" type="ORF">BC351_03590</name>
</gene>
<dbReference type="EC" id="1.1.1.22" evidence="3 8"/>
<dbReference type="Gene3D" id="1.20.5.100">
    <property type="entry name" value="Cytochrome c1, transmembrane anchor, C-terminal"/>
    <property type="match status" value="1"/>
</dbReference>
<dbReference type="STRING" id="1469647.BC351_03590"/>
<dbReference type="InterPro" id="IPR028357">
    <property type="entry name" value="UDPglc_DH_bac"/>
</dbReference>
<feature type="binding site" evidence="11">
    <location>
        <position position="325"/>
    </location>
    <ligand>
        <name>NAD(+)</name>
        <dbReference type="ChEBI" id="CHEBI:57540"/>
    </ligand>
</feature>
<evidence type="ECO:0000256" key="6">
    <source>
        <dbReference type="ARBA" id="ARBA00047473"/>
    </source>
</evidence>
<proteinExistence type="inferred from homology"/>
<dbReference type="InterPro" id="IPR036291">
    <property type="entry name" value="NAD(P)-bd_dom_sf"/>
</dbReference>
<feature type="binding site" evidence="11">
    <location>
        <position position="30"/>
    </location>
    <ligand>
        <name>NAD(+)</name>
        <dbReference type="ChEBI" id="CHEBI:57540"/>
    </ligand>
</feature>
<feature type="domain" description="UDP-glucose/GDP-mannose dehydrogenase C-terminal" evidence="12">
    <location>
        <begin position="311"/>
        <end position="414"/>
    </location>
</feature>
<dbReference type="SMART" id="SM00984">
    <property type="entry name" value="UDPG_MGDP_dh_C"/>
    <property type="match status" value="1"/>
</dbReference>
<comment type="similarity">
    <text evidence="2 8">Belongs to the UDP-glucose/GDP-mannose dehydrogenase family.</text>
</comment>
<dbReference type="EMBL" id="MBTG01000012">
    <property type="protein sequence ID" value="OPH57615.1"/>
    <property type="molecule type" value="Genomic_DNA"/>
</dbReference>
<evidence type="ECO:0000256" key="2">
    <source>
        <dbReference type="ARBA" id="ARBA00006601"/>
    </source>
</evidence>
<keyword evidence="5 8" id="KW-0520">NAD</keyword>
<name>A0A1V4HJZ4_9BACL</name>
<reference evidence="14" key="1">
    <citation type="submission" date="2016-07" db="EMBL/GenBank/DDBJ databases">
        <authorList>
            <person name="Florea S."/>
            <person name="Webb J.S."/>
            <person name="Jaromczyk J."/>
            <person name="Schardl C.L."/>
        </authorList>
    </citation>
    <scope>NUCLEOTIDE SEQUENCE [LARGE SCALE GENOMIC DNA]</scope>
    <source>
        <strain evidence="14">CY1</strain>
    </source>
</reference>
<dbReference type="InterPro" id="IPR017476">
    <property type="entry name" value="UDP-Glc/GDP-Man"/>
</dbReference>
<feature type="binding site" evidence="10">
    <location>
        <position position="255"/>
    </location>
    <ligand>
        <name>substrate</name>
    </ligand>
</feature>
<dbReference type="OrthoDB" id="9803238at2"/>
<dbReference type="GO" id="GO:0000271">
    <property type="term" value="P:polysaccharide biosynthetic process"/>
    <property type="evidence" value="ECO:0007669"/>
    <property type="project" value="InterPro"/>
</dbReference>
<dbReference type="InterPro" id="IPR008927">
    <property type="entry name" value="6-PGluconate_DH-like_C_sf"/>
</dbReference>
<feature type="binding site" evidence="10">
    <location>
        <begin position="150"/>
        <end position="153"/>
    </location>
    <ligand>
        <name>substrate</name>
    </ligand>
</feature>
<evidence type="ECO:0000256" key="8">
    <source>
        <dbReference type="PIRNR" id="PIRNR000124"/>
    </source>
</evidence>
<dbReference type="GO" id="GO:0006065">
    <property type="term" value="P:UDP-glucuronate biosynthetic process"/>
    <property type="evidence" value="ECO:0007669"/>
    <property type="project" value="UniProtKB-UniPathway"/>
</dbReference>
<evidence type="ECO:0000259" key="12">
    <source>
        <dbReference type="SMART" id="SM00984"/>
    </source>
</evidence>
<dbReference type="FunFam" id="1.20.5.100:FF:000001">
    <property type="entry name" value="UDP-glucose 6-dehydrogenase"/>
    <property type="match status" value="1"/>
</dbReference>
<evidence type="ECO:0000256" key="9">
    <source>
        <dbReference type="PIRSR" id="PIRSR500134-1"/>
    </source>
</evidence>
<keyword evidence="4 8" id="KW-0560">Oxidoreductase</keyword>
<evidence type="ECO:0000256" key="5">
    <source>
        <dbReference type="ARBA" id="ARBA00023027"/>
    </source>
</evidence>
<dbReference type="InterPro" id="IPR014027">
    <property type="entry name" value="UDP-Glc/GDP-Man_DH_C"/>
</dbReference>
<protein>
    <recommendedName>
        <fullName evidence="3 8">UDP-glucose 6-dehydrogenase</fullName>
        <ecNumber evidence="3 8">1.1.1.22</ecNumber>
    </recommendedName>
</protein>
<feature type="binding site" evidence="10">
    <location>
        <position position="318"/>
    </location>
    <ligand>
        <name>substrate</name>
    </ligand>
</feature>
<feature type="binding site" evidence="11">
    <location>
        <position position="121"/>
    </location>
    <ligand>
        <name>NAD(+)</name>
        <dbReference type="ChEBI" id="CHEBI:57540"/>
    </ligand>
</feature>
<dbReference type="GO" id="GO:0051287">
    <property type="term" value="F:NAD binding"/>
    <property type="evidence" value="ECO:0007669"/>
    <property type="project" value="InterPro"/>
</dbReference>
<dbReference type="UniPathway" id="UPA00038">
    <property type="reaction ID" value="UER00491"/>
</dbReference>
<accession>A0A1V4HJZ4</accession>
<dbReference type="InterPro" id="IPR014026">
    <property type="entry name" value="UDP-Glc/GDP-Man_DH_dimer"/>
</dbReference>
<comment type="pathway">
    <text evidence="1">Nucleotide-sugar biosynthesis; UDP-alpha-D-glucuronate biosynthesis; UDP-alpha-D-glucuronate from UDP-alpha-D-glucose: step 1/1.</text>
</comment>
<dbReference type="PIRSF" id="PIRSF000124">
    <property type="entry name" value="UDPglc_GDPman_dh"/>
    <property type="match status" value="1"/>
</dbReference>
<dbReference type="InterPro" id="IPR001732">
    <property type="entry name" value="UDP-Glc/GDP-Man_DH_N"/>
</dbReference>
<feature type="binding site" evidence="10">
    <location>
        <position position="202"/>
    </location>
    <ligand>
        <name>substrate</name>
    </ligand>
</feature>
<dbReference type="PANTHER" id="PTHR43750:SF3">
    <property type="entry name" value="UDP-GLUCOSE 6-DEHYDROGENASE TUAD"/>
    <property type="match status" value="1"/>
</dbReference>
<feature type="binding site" evidence="10">
    <location>
        <begin position="247"/>
        <end position="251"/>
    </location>
    <ligand>
        <name>substrate</name>
    </ligand>
</feature>
<feature type="binding site" evidence="11">
    <location>
        <position position="261"/>
    </location>
    <ligand>
        <name>NAD(+)</name>
        <dbReference type="ChEBI" id="CHEBI:57540"/>
    </ligand>
</feature>
<dbReference type="Gene3D" id="3.40.50.720">
    <property type="entry name" value="NAD(P)-binding Rossmann-like Domain"/>
    <property type="match status" value="2"/>
</dbReference>
<evidence type="ECO:0000256" key="11">
    <source>
        <dbReference type="PIRSR" id="PIRSR500134-3"/>
    </source>
</evidence>
<dbReference type="AlphaFoldDB" id="A0A1V4HJZ4"/>
<comment type="catalytic activity">
    <reaction evidence="6 8">
        <text>UDP-alpha-D-glucose + 2 NAD(+) + H2O = UDP-alpha-D-glucuronate + 2 NADH + 3 H(+)</text>
        <dbReference type="Rhea" id="RHEA:23596"/>
        <dbReference type="ChEBI" id="CHEBI:15377"/>
        <dbReference type="ChEBI" id="CHEBI:15378"/>
        <dbReference type="ChEBI" id="CHEBI:57540"/>
        <dbReference type="ChEBI" id="CHEBI:57945"/>
        <dbReference type="ChEBI" id="CHEBI:58052"/>
        <dbReference type="ChEBI" id="CHEBI:58885"/>
        <dbReference type="EC" id="1.1.1.22"/>
    </reaction>
</comment>
<evidence type="ECO:0000256" key="7">
    <source>
        <dbReference type="ARBA" id="ARBA00053241"/>
    </source>
</evidence>
<dbReference type="Pfam" id="PF00984">
    <property type="entry name" value="UDPG_MGDP_dh"/>
    <property type="match status" value="1"/>
</dbReference>
<comment type="function">
    <text evidence="7">Catalyzes the conversion of UDP-glucose into UDP-glucuronate, one of the precursors of teichuronic acid.</text>
</comment>
<dbReference type="PANTHER" id="PTHR43750">
    <property type="entry name" value="UDP-GLUCOSE 6-DEHYDROGENASE TUAD"/>
    <property type="match status" value="1"/>
</dbReference>
<dbReference type="Proteomes" id="UP000190626">
    <property type="component" value="Unassembled WGS sequence"/>
</dbReference>
<dbReference type="RefSeq" id="WP_079412995.1">
    <property type="nucleotide sequence ID" value="NZ_MBTG01000012.1"/>
</dbReference>
<dbReference type="Pfam" id="PF03720">
    <property type="entry name" value="UDPG_MGDP_dh_C"/>
    <property type="match status" value="1"/>
</dbReference>
<evidence type="ECO:0000256" key="4">
    <source>
        <dbReference type="ARBA" id="ARBA00023002"/>
    </source>
</evidence>
<keyword evidence="14" id="KW-1185">Reference proteome</keyword>
<comment type="caution">
    <text evidence="13">The sequence shown here is derived from an EMBL/GenBank/DDBJ whole genome shotgun (WGS) entry which is preliminary data.</text>
</comment>